<dbReference type="OrthoDB" id="8453301at2"/>
<reference evidence="1 2" key="1">
    <citation type="submission" date="2016-07" db="EMBL/GenBank/DDBJ databases">
        <title>Draft genome sequence of Methyloligella halotolerans C2T (VKM B-2706T=CCUG 61687T=DSM 25045T), a halotolerant polyhydroxybutyrate accumulating methylotroph.</title>
        <authorList>
            <person name="Vasilenko O.V."/>
            <person name="Doronina N.V."/>
            <person name="Poroshina M.N."/>
            <person name="Tarlachkov S.V."/>
            <person name="Trotsenko Y.A."/>
        </authorList>
    </citation>
    <scope>NUCLEOTIDE SEQUENCE [LARGE SCALE GENOMIC DNA]</scope>
    <source>
        <strain evidence="1 2">VKM B-2706</strain>
    </source>
</reference>
<keyword evidence="2" id="KW-1185">Reference proteome</keyword>
<dbReference type="EMBL" id="MASI01000003">
    <property type="protein sequence ID" value="ODA67633.1"/>
    <property type="molecule type" value="Genomic_DNA"/>
</dbReference>
<proteinExistence type="predicted"/>
<protein>
    <submittedName>
        <fullName evidence="1">Uncharacterized protein</fullName>
    </submittedName>
</protein>
<accession>A0A1E2RZI1</accession>
<evidence type="ECO:0000313" key="1">
    <source>
        <dbReference type="EMBL" id="ODA67633.1"/>
    </source>
</evidence>
<dbReference type="RefSeq" id="WP_069094962.1">
    <property type="nucleotide sequence ID" value="NZ_MASI01000003.1"/>
</dbReference>
<name>A0A1E2RZI1_9HYPH</name>
<evidence type="ECO:0000313" key="2">
    <source>
        <dbReference type="Proteomes" id="UP000095087"/>
    </source>
</evidence>
<sequence length="73" mass="8101">MKITLESQEQFALVDGIECRIWHGATQGGAEVIALIPLILTPKESDQSEFEAELREVPDTVKQTAPIDPKRVI</sequence>
<dbReference type="Proteomes" id="UP000095087">
    <property type="component" value="Unassembled WGS sequence"/>
</dbReference>
<dbReference type="AlphaFoldDB" id="A0A1E2RZI1"/>
<comment type="caution">
    <text evidence="1">The sequence shown here is derived from an EMBL/GenBank/DDBJ whole genome shotgun (WGS) entry which is preliminary data.</text>
</comment>
<dbReference type="STRING" id="1177755.A7A08_01668"/>
<gene>
    <name evidence="1" type="ORF">A7A08_01668</name>
</gene>
<organism evidence="1 2">
    <name type="scientific">Methyloligella halotolerans</name>
    <dbReference type="NCBI Taxonomy" id="1177755"/>
    <lineage>
        <taxon>Bacteria</taxon>
        <taxon>Pseudomonadati</taxon>
        <taxon>Pseudomonadota</taxon>
        <taxon>Alphaproteobacteria</taxon>
        <taxon>Hyphomicrobiales</taxon>
        <taxon>Hyphomicrobiaceae</taxon>
        <taxon>Methyloligella</taxon>
    </lineage>
</organism>